<gene>
    <name evidence="1" type="ORF">Cboi01_000338400</name>
</gene>
<accession>A0ACB5TSS3</accession>
<evidence type="ECO:0000313" key="1">
    <source>
        <dbReference type="EMBL" id="GME94079.1"/>
    </source>
</evidence>
<sequence>MKFSKLLLPLVTLLSVVSADVVADEVIEEEVVDPNFVPTREKPYNFKIDYLIKDLQEDITDKVVVTNGEVASVEYNFGNDEDAEVIIVGVGGQLINPVTGSILANITATQIGPLTIPAGESNIFIQNIGIDLNPDTYLFVPSIYVAFNDQLVGLGSRNQLLTVEDPTISFFNPALLLLEVILFGSLGGLGYFLYTTFGYKYIQGTAPTKKSSAASTTSSAKSTAKATGSGSYDESWLPASHLKSTAKKVKKTK</sequence>
<organism evidence="1 2">
    <name type="scientific">Candida boidinii</name>
    <name type="common">Yeast</name>
    <dbReference type="NCBI Taxonomy" id="5477"/>
    <lineage>
        <taxon>Eukaryota</taxon>
        <taxon>Fungi</taxon>
        <taxon>Dikarya</taxon>
        <taxon>Ascomycota</taxon>
        <taxon>Saccharomycotina</taxon>
        <taxon>Pichiomycetes</taxon>
        <taxon>Pichiales</taxon>
        <taxon>Pichiaceae</taxon>
        <taxon>Ogataea</taxon>
        <taxon>Ogataea/Candida clade</taxon>
    </lineage>
</organism>
<comment type="caution">
    <text evidence="1">The sequence shown here is derived from an EMBL/GenBank/DDBJ whole genome shotgun (WGS) entry which is preliminary data.</text>
</comment>
<name>A0ACB5TSS3_CANBO</name>
<evidence type="ECO:0000313" key="2">
    <source>
        <dbReference type="Proteomes" id="UP001165101"/>
    </source>
</evidence>
<reference evidence="1" key="1">
    <citation type="submission" date="2023-04" db="EMBL/GenBank/DDBJ databases">
        <title>Candida boidinii NBRC 1967.</title>
        <authorList>
            <person name="Ichikawa N."/>
            <person name="Sato H."/>
            <person name="Tonouchi N."/>
        </authorList>
    </citation>
    <scope>NUCLEOTIDE SEQUENCE</scope>
    <source>
        <strain evidence="1">NBRC 1967</strain>
    </source>
</reference>
<protein>
    <submittedName>
        <fullName evidence="1">Unnamed protein product</fullName>
    </submittedName>
</protein>
<dbReference type="EMBL" id="BSXV01001833">
    <property type="protein sequence ID" value="GME94079.1"/>
    <property type="molecule type" value="Genomic_DNA"/>
</dbReference>
<proteinExistence type="predicted"/>
<keyword evidence="2" id="KW-1185">Reference proteome</keyword>
<dbReference type="Proteomes" id="UP001165101">
    <property type="component" value="Unassembled WGS sequence"/>
</dbReference>